<gene>
    <name evidence="1" type="ORF">I5M27_05970</name>
</gene>
<dbReference type="PANTHER" id="PTHR34986:SF1">
    <property type="entry name" value="PROTEIN YIAL"/>
    <property type="match status" value="1"/>
</dbReference>
<name>A0ABS1BZC6_9BACT</name>
<accession>A0ABS1BZC6</accession>
<keyword evidence="2" id="KW-1185">Reference proteome</keyword>
<dbReference type="InterPro" id="IPR004375">
    <property type="entry name" value="NanQ/TabA/YiaL"/>
</dbReference>
<dbReference type="InterPro" id="IPR037012">
    <property type="entry name" value="NanQ/TabA/YiaL_sf"/>
</dbReference>
<evidence type="ECO:0000313" key="1">
    <source>
        <dbReference type="EMBL" id="MBK0402523.1"/>
    </source>
</evidence>
<dbReference type="NCBIfam" id="TIGR00022">
    <property type="entry name" value="YhcH/YjgK/YiaL family protein"/>
    <property type="match status" value="1"/>
</dbReference>
<sequence length="148" mass="16931">MILDILANSTHYQHLHKHFEKAFTYLRTQNFETVEPGKYELEGDELFALVSDANGVAKNEAKLEVHRKYIDIQFIIAGTDHMGWKPLLHCEQVHTPFDTEKDYGLFSDAAESWFDVPAGYFTVFFPSDAHAPMTTLEKVKKVVVKIAV</sequence>
<organism evidence="1 2">
    <name type="scientific">Adhaeribacter terrigena</name>
    <dbReference type="NCBI Taxonomy" id="2793070"/>
    <lineage>
        <taxon>Bacteria</taxon>
        <taxon>Pseudomonadati</taxon>
        <taxon>Bacteroidota</taxon>
        <taxon>Cytophagia</taxon>
        <taxon>Cytophagales</taxon>
        <taxon>Hymenobacteraceae</taxon>
        <taxon>Adhaeribacter</taxon>
    </lineage>
</organism>
<dbReference type="Pfam" id="PF04074">
    <property type="entry name" value="DUF386"/>
    <property type="match status" value="1"/>
</dbReference>
<dbReference type="Proteomes" id="UP000644147">
    <property type="component" value="Unassembled WGS sequence"/>
</dbReference>
<evidence type="ECO:0000313" key="2">
    <source>
        <dbReference type="Proteomes" id="UP000644147"/>
    </source>
</evidence>
<dbReference type="EMBL" id="JAEHFX010000002">
    <property type="protein sequence ID" value="MBK0402523.1"/>
    <property type="molecule type" value="Genomic_DNA"/>
</dbReference>
<dbReference type="SUPFAM" id="SSF51197">
    <property type="entry name" value="Clavaminate synthase-like"/>
    <property type="match status" value="1"/>
</dbReference>
<protein>
    <submittedName>
        <fullName evidence="1">YhcH/YjgK/YiaL family protein</fullName>
    </submittedName>
</protein>
<dbReference type="RefSeq" id="WP_200505268.1">
    <property type="nucleotide sequence ID" value="NZ_JAEHFX010000002.1"/>
</dbReference>
<dbReference type="PANTHER" id="PTHR34986">
    <property type="entry name" value="EVOLVED BETA-GALACTOSIDASE SUBUNIT BETA"/>
    <property type="match status" value="1"/>
</dbReference>
<dbReference type="Gene3D" id="2.60.120.370">
    <property type="entry name" value="YhcH/YjgK/YiaL"/>
    <property type="match status" value="1"/>
</dbReference>
<proteinExistence type="predicted"/>
<reference evidence="1 2" key="1">
    <citation type="submission" date="2020-12" db="EMBL/GenBank/DDBJ databases">
        <title>Bacterial novel species Adhaeribacter sp. BT258 isolated from soil.</title>
        <authorList>
            <person name="Jung H.-Y."/>
        </authorList>
    </citation>
    <scope>NUCLEOTIDE SEQUENCE [LARGE SCALE GENOMIC DNA]</scope>
    <source>
        <strain evidence="1 2">BT258</strain>
    </source>
</reference>
<comment type="caution">
    <text evidence="1">The sequence shown here is derived from an EMBL/GenBank/DDBJ whole genome shotgun (WGS) entry which is preliminary data.</text>
</comment>